<sequence length="181" mass="19286">MPCICTCAQASVRPILVTNVRGLNASFSGFHYFLLPGLRILSTSRNIYERKYAPLVSVYRQCTQSSMTLRPANDALTLSWFASFERDTQQKTAPSDPAKISTATAANTNETSKDQEPQATLGSTGTSPATQNGVDTGVNGVAGTTGPTEAGLGGEQNHGVAIRAWLSDSNDPWSPSNRRCS</sequence>
<dbReference type="AlphaFoldDB" id="A0A6G1J6Z5"/>
<evidence type="ECO:0000313" key="3">
    <source>
        <dbReference type="Proteomes" id="UP000799291"/>
    </source>
</evidence>
<evidence type="ECO:0000313" key="2">
    <source>
        <dbReference type="EMBL" id="KAF2686286.1"/>
    </source>
</evidence>
<proteinExistence type="predicted"/>
<accession>A0A6G1J6Z5</accession>
<organism evidence="2 3">
    <name type="scientific">Lentithecium fluviatile CBS 122367</name>
    <dbReference type="NCBI Taxonomy" id="1168545"/>
    <lineage>
        <taxon>Eukaryota</taxon>
        <taxon>Fungi</taxon>
        <taxon>Dikarya</taxon>
        <taxon>Ascomycota</taxon>
        <taxon>Pezizomycotina</taxon>
        <taxon>Dothideomycetes</taxon>
        <taxon>Pleosporomycetidae</taxon>
        <taxon>Pleosporales</taxon>
        <taxon>Massarineae</taxon>
        <taxon>Lentitheciaceae</taxon>
        <taxon>Lentithecium</taxon>
    </lineage>
</organism>
<dbReference type="EMBL" id="MU005577">
    <property type="protein sequence ID" value="KAF2686286.1"/>
    <property type="molecule type" value="Genomic_DNA"/>
</dbReference>
<name>A0A6G1J6Z5_9PLEO</name>
<gene>
    <name evidence="2" type="ORF">K458DRAFT_471750</name>
</gene>
<feature type="region of interest" description="Disordered" evidence="1">
    <location>
        <begin position="88"/>
        <end position="157"/>
    </location>
</feature>
<evidence type="ECO:0000256" key="1">
    <source>
        <dbReference type="SAM" id="MobiDB-lite"/>
    </source>
</evidence>
<protein>
    <submittedName>
        <fullName evidence="2">Uncharacterized protein</fullName>
    </submittedName>
</protein>
<keyword evidence="3" id="KW-1185">Reference proteome</keyword>
<feature type="compositionally biased region" description="Polar residues" evidence="1">
    <location>
        <begin position="117"/>
        <end position="134"/>
    </location>
</feature>
<dbReference type="Proteomes" id="UP000799291">
    <property type="component" value="Unassembled WGS sequence"/>
</dbReference>
<reference evidence="2" key="1">
    <citation type="journal article" date="2020" name="Stud. Mycol.">
        <title>101 Dothideomycetes genomes: a test case for predicting lifestyles and emergence of pathogens.</title>
        <authorList>
            <person name="Haridas S."/>
            <person name="Albert R."/>
            <person name="Binder M."/>
            <person name="Bloem J."/>
            <person name="Labutti K."/>
            <person name="Salamov A."/>
            <person name="Andreopoulos B."/>
            <person name="Baker S."/>
            <person name="Barry K."/>
            <person name="Bills G."/>
            <person name="Bluhm B."/>
            <person name="Cannon C."/>
            <person name="Castanera R."/>
            <person name="Culley D."/>
            <person name="Daum C."/>
            <person name="Ezra D."/>
            <person name="Gonzalez J."/>
            <person name="Henrissat B."/>
            <person name="Kuo A."/>
            <person name="Liang C."/>
            <person name="Lipzen A."/>
            <person name="Lutzoni F."/>
            <person name="Magnuson J."/>
            <person name="Mondo S."/>
            <person name="Nolan M."/>
            <person name="Ohm R."/>
            <person name="Pangilinan J."/>
            <person name="Park H.-J."/>
            <person name="Ramirez L."/>
            <person name="Alfaro M."/>
            <person name="Sun H."/>
            <person name="Tritt A."/>
            <person name="Yoshinaga Y."/>
            <person name="Zwiers L.-H."/>
            <person name="Turgeon B."/>
            <person name="Goodwin S."/>
            <person name="Spatafora J."/>
            <person name="Crous P."/>
            <person name="Grigoriev I."/>
        </authorList>
    </citation>
    <scope>NUCLEOTIDE SEQUENCE</scope>
    <source>
        <strain evidence="2">CBS 122367</strain>
    </source>
</reference>